<evidence type="ECO:0000259" key="4">
    <source>
        <dbReference type="PROSITE" id="PS50932"/>
    </source>
</evidence>
<dbReference type="InterPro" id="IPR028082">
    <property type="entry name" value="Peripla_BP_I"/>
</dbReference>
<dbReference type="SMART" id="SM00354">
    <property type="entry name" value="HTH_LACI"/>
    <property type="match status" value="1"/>
</dbReference>
<evidence type="ECO:0000313" key="5">
    <source>
        <dbReference type="EMBL" id="GKI19563.1"/>
    </source>
</evidence>
<protein>
    <submittedName>
        <fullName evidence="5">LacI family transcriptional regulator</fullName>
    </submittedName>
</protein>
<dbReference type="EMBL" id="BQOL01000002">
    <property type="protein sequence ID" value="GKI19563.1"/>
    <property type="molecule type" value="Genomic_DNA"/>
</dbReference>
<dbReference type="Pfam" id="PF00532">
    <property type="entry name" value="Peripla_BP_1"/>
    <property type="match status" value="1"/>
</dbReference>
<dbReference type="SUPFAM" id="SSF53822">
    <property type="entry name" value="Periplasmic binding protein-like I"/>
    <property type="match status" value="1"/>
</dbReference>
<evidence type="ECO:0000256" key="3">
    <source>
        <dbReference type="ARBA" id="ARBA00023163"/>
    </source>
</evidence>
<proteinExistence type="predicted"/>
<dbReference type="PROSITE" id="PS50932">
    <property type="entry name" value="HTH_LACI_2"/>
    <property type="match status" value="1"/>
</dbReference>
<evidence type="ECO:0000313" key="6">
    <source>
        <dbReference type="Proteomes" id="UP001055105"/>
    </source>
</evidence>
<dbReference type="Proteomes" id="UP001055105">
    <property type="component" value="Unassembled WGS sequence"/>
</dbReference>
<name>A0AA37KSR3_9BACT</name>
<keyword evidence="2" id="KW-0238">DNA-binding</keyword>
<organism evidence="5 6">
    <name type="scientific">Alistipes finegoldii</name>
    <dbReference type="NCBI Taxonomy" id="214856"/>
    <lineage>
        <taxon>Bacteria</taxon>
        <taxon>Pseudomonadati</taxon>
        <taxon>Bacteroidota</taxon>
        <taxon>Bacteroidia</taxon>
        <taxon>Bacteroidales</taxon>
        <taxon>Rikenellaceae</taxon>
        <taxon>Alistipes</taxon>
    </lineage>
</organism>
<dbReference type="SUPFAM" id="SSF47413">
    <property type="entry name" value="lambda repressor-like DNA-binding domains"/>
    <property type="match status" value="1"/>
</dbReference>
<feature type="domain" description="HTH lacI-type" evidence="4">
    <location>
        <begin position="10"/>
        <end position="64"/>
    </location>
</feature>
<dbReference type="CDD" id="cd06267">
    <property type="entry name" value="PBP1_LacI_sugar_binding-like"/>
    <property type="match status" value="1"/>
</dbReference>
<evidence type="ECO:0000256" key="1">
    <source>
        <dbReference type="ARBA" id="ARBA00023015"/>
    </source>
</evidence>
<dbReference type="Pfam" id="PF00356">
    <property type="entry name" value="LacI"/>
    <property type="match status" value="1"/>
</dbReference>
<dbReference type="Gene3D" id="3.40.50.2300">
    <property type="match status" value="2"/>
</dbReference>
<keyword evidence="1" id="KW-0805">Transcription regulation</keyword>
<gene>
    <name evidence="5" type="ORF">CE91St16_24710</name>
</gene>
<dbReference type="AlphaFoldDB" id="A0AA37KSR3"/>
<comment type="caution">
    <text evidence="5">The sequence shown here is derived from an EMBL/GenBank/DDBJ whole genome shotgun (WGS) entry which is preliminary data.</text>
</comment>
<dbReference type="Gene3D" id="1.10.260.40">
    <property type="entry name" value="lambda repressor-like DNA-binding domains"/>
    <property type="match status" value="1"/>
</dbReference>
<dbReference type="GO" id="GO:0000976">
    <property type="term" value="F:transcription cis-regulatory region binding"/>
    <property type="evidence" value="ECO:0007669"/>
    <property type="project" value="TreeGrafter"/>
</dbReference>
<reference evidence="5" key="1">
    <citation type="submission" date="2022-01" db="EMBL/GenBank/DDBJ databases">
        <title>Novel bile acid biosynthetic pathways are enriched in the microbiome of centenarians.</title>
        <authorList>
            <person name="Sato Y."/>
            <person name="Atarashi K."/>
            <person name="Plichta R.D."/>
            <person name="Arai Y."/>
            <person name="Sasajima S."/>
            <person name="Kearney M.S."/>
            <person name="Suda W."/>
            <person name="Takeshita K."/>
            <person name="Sasaki T."/>
            <person name="Okamoto S."/>
            <person name="Skelly N.A."/>
            <person name="Okamura Y."/>
            <person name="Vlamakis H."/>
            <person name="Li Y."/>
            <person name="Tanoue T."/>
            <person name="Takei H."/>
            <person name="Nittono H."/>
            <person name="Narushima S."/>
            <person name="Irie J."/>
            <person name="Itoh H."/>
            <person name="Moriya K."/>
            <person name="Sugiura Y."/>
            <person name="Suematsu M."/>
            <person name="Moritoki N."/>
            <person name="Shibata S."/>
            <person name="Littman R.D."/>
            <person name="Fischbach A.M."/>
            <person name="Uwamino Y."/>
            <person name="Inoue T."/>
            <person name="Honda A."/>
            <person name="Hattori M."/>
            <person name="Murai T."/>
            <person name="Xavier J.R."/>
            <person name="Hirose N."/>
            <person name="Honda K."/>
        </authorList>
    </citation>
    <scope>NUCLEOTIDE SEQUENCE</scope>
    <source>
        <strain evidence="5">CE91-St16</strain>
    </source>
</reference>
<keyword evidence="3" id="KW-0804">Transcription</keyword>
<dbReference type="InterPro" id="IPR000843">
    <property type="entry name" value="HTH_LacI"/>
</dbReference>
<dbReference type="RefSeq" id="WP_244076774.1">
    <property type="nucleotide sequence ID" value="NZ_AP025581.1"/>
</dbReference>
<dbReference type="InterPro" id="IPR001761">
    <property type="entry name" value="Peripla_BP/Lac1_sug-bd_dom"/>
</dbReference>
<dbReference type="PANTHER" id="PTHR30146:SF109">
    <property type="entry name" value="HTH-TYPE TRANSCRIPTIONAL REGULATOR GALS"/>
    <property type="match status" value="1"/>
</dbReference>
<dbReference type="CDD" id="cd01392">
    <property type="entry name" value="HTH_LacI"/>
    <property type="match status" value="1"/>
</dbReference>
<dbReference type="PANTHER" id="PTHR30146">
    <property type="entry name" value="LACI-RELATED TRANSCRIPTIONAL REPRESSOR"/>
    <property type="match status" value="1"/>
</dbReference>
<dbReference type="InterPro" id="IPR010982">
    <property type="entry name" value="Lambda_DNA-bd_dom_sf"/>
</dbReference>
<sequence>MKKLEMIKHATIKDLAQALGISKSTVSRALADHSDVKPETKRLVLEMAEKMNYRPNPYAQNLIRRRSKVIGVVVPEFVNSFFPRIIIQIQKVFEKEGFNVLITQSGESAEIELKNLHLLENSMVEGIILSVTEKDRNDEYYRRLIDNGIPIVFFNRPSNEVEASKVVIDDFRMAFFAVEHVLYANGTKRTRPLHLMGPKGIFNSATRHQGYKQALSKHGIDPAPDTFVQCRDISRECGFETMNAILDGDRIPDAVFCFNDQLAIGALKAIKKRGYRIPEQIAVMGFSESQSALLTEPQLSSVAQPLDLIGETAANLLLEKIKNPDAPDRTVVLDARINIRESTDVRPQQ</sequence>
<dbReference type="GO" id="GO:0003700">
    <property type="term" value="F:DNA-binding transcription factor activity"/>
    <property type="evidence" value="ECO:0007669"/>
    <property type="project" value="TreeGrafter"/>
</dbReference>
<accession>A0AA37KSR3</accession>
<evidence type="ECO:0000256" key="2">
    <source>
        <dbReference type="ARBA" id="ARBA00023125"/>
    </source>
</evidence>